<name>A0A7J6CVH6_9TELE</name>
<evidence type="ECO:0000313" key="3">
    <source>
        <dbReference type="EMBL" id="KAF4111327.1"/>
    </source>
</evidence>
<feature type="chain" id="PRO_5029596653" evidence="2">
    <location>
        <begin position="20"/>
        <end position="89"/>
    </location>
</feature>
<evidence type="ECO:0000313" key="4">
    <source>
        <dbReference type="Proteomes" id="UP000579812"/>
    </source>
</evidence>
<proteinExistence type="predicted"/>
<comment type="caution">
    <text evidence="3">The sequence shown here is derived from an EMBL/GenBank/DDBJ whole genome shotgun (WGS) entry which is preliminary data.</text>
</comment>
<sequence>MLWMDTELLLLFIFPLISAQNSELPAVMDSDILNEFAHQPGPSYLSLILLALTVGLSGSVYLCVLRYICTGCCQPVVVGPEDESMSGVV</sequence>
<dbReference type="EMBL" id="JAAMOB010000007">
    <property type="protein sequence ID" value="KAF4111327.1"/>
    <property type="molecule type" value="Genomic_DNA"/>
</dbReference>
<keyword evidence="1" id="KW-0472">Membrane</keyword>
<organism evidence="3 4">
    <name type="scientific">Onychostoma macrolepis</name>
    <dbReference type="NCBI Taxonomy" id="369639"/>
    <lineage>
        <taxon>Eukaryota</taxon>
        <taxon>Metazoa</taxon>
        <taxon>Chordata</taxon>
        <taxon>Craniata</taxon>
        <taxon>Vertebrata</taxon>
        <taxon>Euteleostomi</taxon>
        <taxon>Actinopterygii</taxon>
        <taxon>Neopterygii</taxon>
        <taxon>Teleostei</taxon>
        <taxon>Ostariophysi</taxon>
        <taxon>Cypriniformes</taxon>
        <taxon>Cyprinidae</taxon>
        <taxon>Acrossocheilinae</taxon>
        <taxon>Onychostoma</taxon>
    </lineage>
</organism>
<gene>
    <name evidence="3" type="ORF">G5714_008358</name>
</gene>
<accession>A0A7J6CVH6</accession>
<protein>
    <submittedName>
        <fullName evidence="3">Uncharacterized protein</fullName>
    </submittedName>
</protein>
<dbReference type="Proteomes" id="UP000579812">
    <property type="component" value="Unassembled WGS sequence"/>
</dbReference>
<evidence type="ECO:0000256" key="1">
    <source>
        <dbReference type="SAM" id="Phobius"/>
    </source>
</evidence>
<reference evidence="3 4" key="1">
    <citation type="submission" date="2020-04" db="EMBL/GenBank/DDBJ databases">
        <title>Chromosome-level genome assembly of a cyprinid fish Onychostoma macrolepis by integration of Nanopore Sequencing, Bionano and Hi-C technology.</title>
        <authorList>
            <person name="Wang D."/>
        </authorList>
    </citation>
    <scope>NUCLEOTIDE SEQUENCE [LARGE SCALE GENOMIC DNA]</scope>
    <source>
        <strain evidence="3">SWU-2019</strain>
        <tissue evidence="3">Muscle</tissue>
    </source>
</reference>
<keyword evidence="1" id="KW-1133">Transmembrane helix</keyword>
<dbReference type="AlphaFoldDB" id="A0A7J6CVH6"/>
<feature type="signal peptide" evidence="2">
    <location>
        <begin position="1"/>
        <end position="19"/>
    </location>
</feature>
<keyword evidence="4" id="KW-1185">Reference proteome</keyword>
<keyword evidence="2" id="KW-0732">Signal</keyword>
<keyword evidence="1" id="KW-0812">Transmembrane</keyword>
<feature type="transmembrane region" description="Helical" evidence="1">
    <location>
        <begin position="43"/>
        <end position="64"/>
    </location>
</feature>
<evidence type="ECO:0000256" key="2">
    <source>
        <dbReference type="SAM" id="SignalP"/>
    </source>
</evidence>